<feature type="region of interest" description="Disordered" evidence="1">
    <location>
        <begin position="330"/>
        <end position="356"/>
    </location>
</feature>
<gene>
    <name evidence="2" type="ORF">CTheo_7149</name>
</gene>
<feature type="compositionally biased region" description="Low complexity" evidence="1">
    <location>
        <begin position="184"/>
        <end position="194"/>
    </location>
</feature>
<evidence type="ECO:0000256" key="1">
    <source>
        <dbReference type="SAM" id="MobiDB-lite"/>
    </source>
</evidence>
<dbReference type="AlphaFoldDB" id="A0A5N5QCS4"/>
<feature type="compositionally biased region" description="Basic and acidic residues" evidence="1">
    <location>
        <begin position="87"/>
        <end position="99"/>
    </location>
</feature>
<name>A0A5N5QCS4_9AGAM</name>
<dbReference type="Proteomes" id="UP000383932">
    <property type="component" value="Unassembled WGS sequence"/>
</dbReference>
<feature type="compositionally biased region" description="Low complexity" evidence="1">
    <location>
        <begin position="330"/>
        <end position="344"/>
    </location>
</feature>
<comment type="caution">
    <text evidence="2">The sequence shown here is derived from an EMBL/GenBank/DDBJ whole genome shotgun (WGS) entry which is preliminary data.</text>
</comment>
<feature type="compositionally biased region" description="Basic residues" evidence="1">
    <location>
        <begin position="249"/>
        <end position="260"/>
    </location>
</feature>
<feature type="region of interest" description="Disordered" evidence="1">
    <location>
        <begin position="141"/>
        <end position="316"/>
    </location>
</feature>
<proteinExistence type="predicted"/>
<sequence length="545" mass="58369">MNPTLTRFRVQTAPPLEPLKFWHTISSESGFQCINDLAQSIIIALGLSTATHEVVLELDGFILLPSSPVGAVRDGDIITVKCKNPVEKRKASEEGRKESNTSQNPHKKRKTRSPSSSTASSVVSFPVSAPIVPEISPTRASLSLNKVPPHPSKLASSGDDTSSTSSEASSDTSSDDSDSDSDSSSESSSGSSSDSDSDGGPIPQPIIRDAAPTLGQPVKTQKPPVNPQITRPQQPPVPPGEGKQSTKNRNARRRLFRKHQAAGTTPSHQPSPVPIVPQAPTPDTDQTSTTTRVKPDAPIPPAKNTNKNKKKGFDSDMSGVVATRIVFGTPAPASTSSLSPTQPSRADSPLQPPIKTNVTKSRYTHYHVVPPSQRKDLPSNVIVTSVDVEAMDGMEGVGEWFDGETRALEENAVDGKPQNEPARTNDNINWDDVDTKWEQSWDSFPIVGVEGWKSLKVGTTLAWKALTIDPLTCTPCMKIHLARVTASPSSTSVECFVLDRPGSGDVGFGFGGPPVSDEMEEESGEMTGENRAVDAEEVKQWRIVV</sequence>
<keyword evidence="3" id="KW-1185">Reference proteome</keyword>
<dbReference type="EMBL" id="SSOP01000274">
    <property type="protein sequence ID" value="KAB5589409.1"/>
    <property type="molecule type" value="Genomic_DNA"/>
</dbReference>
<evidence type="ECO:0000313" key="3">
    <source>
        <dbReference type="Proteomes" id="UP000383932"/>
    </source>
</evidence>
<feature type="compositionally biased region" description="Pro residues" evidence="1">
    <location>
        <begin position="269"/>
        <end position="280"/>
    </location>
</feature>
<feature type="compositionally biased region" description="Low complexity" evidence="1">
    <location>
        <begin position="155"/>
        <end position="172"/>
    </location>
</feature>
<accession>A0A5N5QCS4</accession>
<protein>
    <submittedName>
        <fullName evidence="2">Uncharacterized protein</fullName>
    </submittedName>
</protein>
<evidence type="ECO:0000313" key="2">
    <source>
        <dbReference type="EMBL" id="KAB5589409.1"/>
    </source>
</evidence>
<feature type="compositionally biased region" description="Low complexity" evidence="1">
    <location>
        <begin position="113"/>
        <end position="123"/>
    </location>
</feature>
<reference evidence="2 3" key="1">
    <citation type="journal article" date="2019" name="Fungal Biol. Biotechnol.">
        <title>Draft genome sequence of fastidious pathogen Ceratobasidium theobromae, which causes vascular-streak dieback in Theobroma cacao.</title>
        <authorList>
            <person name="Ali S.S."/>
            <person name="Asman A."/>
            <person name="Shao J."/>
            <person name="Firmansyah A.P."/>
            <person name="Susilo A.W."/>
            <person name="Rosmana A."/>
            <person name="McMahon P."/>
            <person name="Junaid M."/>
            <person name="Guest D."/>
            <person name="Kheng T.Y."/>
            <person name="Meinhardt L.W."/>
            <person name="Bailey B.A."/>
        </authorList>
    </citation>
    <scope>NUCLEOTIDE SEQUENCE [LARGE SCALE GENOMIC DNA]</scope>
    <source>
        <strain evidence="2 3">CT2</strain>
    </source>
</reference>
<organism evidence="2 3">
    <name type="scientific">Ceratobasidium theobromae</name>
    <dbReference type="NCBI Taxonomy" id="1582974"/>
    <lineage>
        <taxon>Eukaryota</taxon>
        <taxon>Fungi</taxon>
        <taxon>Dikarya</taxon>
        <taxon>Basidiomycota</taxon>
        <taxon>Agaricomycotina</taxon>
        <taxon>Agaricomycetes</taxon>
        <taxon>Cantharellales</taxon>
        <taxon>Ceratobasidiaceae</taxon>
        <taxon>Ceratobasidium</taxon>
    </lineage>
</organism>
<feature type="compositionally biased region" description="Low complexity" evidence="1">
    <location>
        <begin position="281"/>
        <end position="291"/>
    </location>
</feature>
<feature type="compositionally biased region" description="Acidic residues" evidence="1">
    <location>
        <begin position="173"/>
        <end position="183"/>
    </location>
</feature>
<dbReference type="OrthoDB" id="74813at2759"/>
<feature type="region of interest" description="Disordered" evidence="1">
    <location>
        <begin position="87"/>
        <end position="123"/>
    </location>
</feature>